<feature type="compositionally biased region" description="Pro residues" evidence="1">
    <location>
        <begin position="177"/>
        <end position="190"/>
    </location>
</feature>
<comment type="caution">
    <text evidence="2">The sequence shown here is derived from an EMBL/GenBank/DDBJ whole genome shotgun (WGS) entry which is preliminary data.</text>
</comment>
<protein>
    <submittedName>
        <fullName evidence="2">Uncharacterized protein</fullName>
    </submittedName>
</protein>
<name>A0ABV6J058_9PROT</name>
<proteinExistence type="predicted"/>
<dbReference type="Proteomes" id="UP001589789">
    <property type="component" value="Unassembled WGS sequence"/>
</dbReference>
<dbReference type="RefSeq" id="WP_377056453.1">
    <property type="nucleotide sequence ID" value="NZ_JBHLVZ010000098.1"/>
</dbReference>
<feature type="compositionally biased region" description="Basic residues" evidence="1">
    <location>
        <begin position="192"/>
        <end position="204"/>
    </location>
</feature>
<accession>A0ABV6J058</accession>
<keyword evidence="3" id="KW-1185">Reference proteome</keyword>
<evidence type="ECO:0000313" key="2">
    <source>
        <dbReference type="EMBL" id="MFC0389254.1"/>
    </source>
</evidence>
<evidence type="ECO:0000313" key="3">
    <source>
        <dbReference type="Proteomes" id="UP001589789"/>
    </source>
</evidence>
<feature type="region of interest" description="Disordered" evidence="1">
    <location>
        <begin position="118"/>
        <end position="151"/>
    </location>
</feature>
<reference evidence="2 3" key="1">
    <citation type="submission" date="2024-09" db="EMBL/GenBank/DDBJ databases">
        <authorList>
            <person name="Sun Q."/>
            <person name="Mori K."/>
        </authorList>
    </citation>
    <scope>NUCLEOTIDE SEQUENCE [LARGE SCALE GENOMIC DNA]</scope>
    <source>
        <strain evidence="2 3">CCM 7468</strain>
    </source>
</reference>
<sequence length="204" mass="21595">MDETIDRLLHACGLRSFAYRRYPPVRIEEPTRSALLAEAQKVPEPEVAAVQAEAPEPFLPAPAVGLAEPSPMPPAQVTFLNPVRLRTPLPAASLPPEPAPSPAPQAVPRVAAPPILRRVDSRQPSPGPAAGDSGFPAVRAAPPAPSHPARRFALLDEVAAEIVPPRPVTMPHAAPVAPEPPPSQPPPAPPRLRLRRRARPAGES</sequence>
<gene>
    <name evidence="2" type="ORF">ACFFIC_27465</name>
</gene>
<evidence type="ECO:0000256" key="1">
    <source>
        <dbReference type="SAM" id="MobiDB-lite"/>
    </source>
</evidence>
<dbReference type="EMBL" id="JBHLVZ010000098">
    <property type="protein sequence ID" value="MFC0389254.1"/>
    <property type="molecule type" value="Genomic_DNA"/>
</dbReference>
<feature type="region of interest" description="Disordered" evidence="1">
    <location>
        <begin position="166"/>
        <end position="204"/>
    </location>
</feature>
<organism evidence="2 3">
    <name type="scientific">Muricoccus vinaceus</name>
    <dbReference type="NCBI Taxonomy" id="424704"/>
    <lineage>
        <taxon>Bacteria</taxon>
        <taxon>Pseudomonadati</taxon>
        <taxon>Pseudomonadota</taxon>
        <taxon>Alphaproteobacteria</taxon>
        <taxon>Acetobacterales</taxon>
        <taxon>Roseomonadaceae</taxon>
        <taxon>Muricoccus</taxon>
    </lineage>
</organism>